<name>A0ABS7L991_9FIRM</name>
<dbReference type="InterPro" id="IPR029039">
    <property type="entry name" value="Flavoprotein-like_sf"/>
</dbReference>
<keyword evidence="4" id="KW-1185">Reference proteome</keyword>
<proteinExistence type="predicted"/>
<dbReference type="InterPro" id="IPR026816">
    <property type="entry name" value="Flavodoxin_dom"/>
</dbReference>
<evidence type="ECO:0000313" key="4">
    <source>
        <dbReference type="Proteomes" id="UP000779049"/>
    </source>
</evidence>
<feature type="transmembrane region" description="Helical" evidence="1">
    <location>
        <begin position="46"/>
        <end position="64"/>
    </location>
</feature>
<feature type="domain" description="Flavodoxin" evidence="2">
    <location>
        <begin position="5"/>
        <end position="139"/>
    </location>
</feature>
<keyword evidence="1" id="KW-0472">Membrane</keyword>
<dbReference type="PANTHER" id="PTHR38030">
    <property type="entry name" value="PROTOPORPHYRINOGEN IX DEHYDROGENASE [MENAQUINONE]"/>
    <property type="match status" value="1"/>
</dbReference>
<dbReference type="Gene3D" id="3.40.50.360">
    <property type="match status" value="1"/>
</dbReference>
<keyword evidence="1" id="KW-1133">Transmembrane helix</keyword>
<keyword evidence="1" id="KW-0812">Transmembrane</keyword>
<accession>A0ABS7L991</accession>
<comment type="caution">
    <text evidence="3">The sequence shown here is derived from an EMBL/GenBank/DDBJ whole genome shotgun (WGS) entry which is preliminary data.</text>
</comment>
<protein>
    <submittedName>
        <fullName evidence="3">Flavodoxin</fullName>
    </submittedName>
</protein>
<evidence type="ECO:0000259" key="2">
    <source>
        <dbReference type="Pfam" id="PF12724"/>
    </source>
</evidence>
<dbReference type="Pfam" id="PF12724">
    <property type="entry name" value="Flavodoxin_5"/>
    <property type="match status" value="1"/>
</dbReference>
<organism evidence="3 4">
    <name type="scientific">Sellimonas caecigallum</name>
    <dbReference type="NCBI Taxonomy" id="2592333"/>
    <lineage>
        <taxon>Bacteria</taxon>
        <taxon>Bacillati</taxon>
        <taxon>Bacillota</taxon>
        <taxon>Clostridia</taxon>
        <taxon>Lachnospirales</taxon>
        <taxon>Lachnospiraceae</taxon>
        <taxon>Sellimonas</taxon>
    </lineage>
</organism>
<gene>
    <name evidence="3" type="ORF">FLB61_10730</name>
</gene>
<sequence length="175" mass="20001">MKKGIIIYRSKYGATKKYVDWLKEMTDFDCVEASKVLVDDVANYEMIVLCGGIYASGIAGLSVLKKNIGRWKQKKIAIFCVGASPYDENAFEEIKKHNLKDDLKGIPVFYGRGAWDEAKMTWKDRTLCKILQKSIAKKDPSTYEPWMQALMCAVGQTCDWTDKKYLLPLMEYLQG</sequence>
<evidence type="ECO:0000256" key="1">
    <source>
        <dbReference type="SAM" id="Phobius"/>
    </source>
</evidence>
<dbReference type="EMBL" id="VIRV01000018">
    <property type="protein sequence ID" value="MBY0759552.1"/>
    <property type="molecule type" value="Genomic_DNA"/>
</dbReference>
<dbReference type="InterPro" id="IPR052200">
    <property type="entry name" value="Protoporphyrinogen_IX_DH"/>
</dbReference>
<reference evidence="3 4" key="1">
    <citation type="journal article" date="2020" name="New Microbes New Infect">
        <title>Sellimonas caecigallum sp. nov., description and genome sequence of a new member of the Sellimonas genus isolated from the cecum of feral chicken.</title>
        <authorList>
            <person name="Wongkuna S."/>
            <person name="Ghimire S."/>
            <person name="Antony L."/>
            <person name="Chankhamhaengdecha S."/>
            <person name="Janvilisri T."/>
            <person name="Scaria J."/>
        </authorList>
    </citation>
    <scope>NUCLEOTIDE SEQUENCE [LARGE SCALE GENOMIC DNA]</scope>
    <source>
        <strain evidence="3 4">SW451</strain>
    </source>
</reference>
<evidence type="ECO:0000313" key="3">
    <source>
        <dbReference type="EMBL" id="MBY0759552.1"/>
    </source>
</evidence>
<dbReference type="RefSeq" id="WP_087201247.1">
    <property type="nucleotide sequence ID" value="NZ_CP173660.1"/>
</dbReference>
<dbReference type="Proteomes" id="UP000779049">
    <property type="component" value="Unassembled WGS sequence"/>
</dbReference>
<dbReference type="PANTHER" id="PTHR38030:SF2">
    <property type="entry name" value="PROTOPORPHYRINOGEN IX DEHYDROGENASE [QUINONE]"/>
    <property type="match status" value="1"/>
</dbReference>
<dbReference type="SUPFAM" id="SSF52218">
    <property type="entry name" value="Flavoproteins"/>
    <property type="match status" value="1"/>
</dbReference>